<feature type="compositionally biased region" description="Polar residues" evidence="5">
    <location>
        <begin position="548"/>
        <end position="568"/>
    </location>
</feature>
<feature type="compositionally biased region" description="Basic and acidic residues" evidence="5">
    <location>
        <begin position="457"/>
        <end position="470"/>
    </location>
</feature>
<gene>
    <name evidence="6" type="primary">TDEL0H03200</name>
    <name evidence="6" type="ORF">TDEL_0H03200</name>
</gene>
<dbReference type="RefSeq" id="XP_003683390.1">
    <property type="nucleotide sequence ID" value="XM_003683342.1"/>
</dbReference>
<dbReference type="eggNOG" id="ENOG502S25J">
    <property type="taxonomic scope" value="Eukaryota"/>
</dbReference>
<dbReference type="Pfam" id="PF11489">
    <property type="entry name" value="Aim21"/>
    <property type="match status" value="1"/>
</dbReference>
<dbReference type="FunCoup" id="G8ZZY5">
    <property type="interactions" value="121"/>
</dbReference>
<evidence type="ECO:0000313" key="6">
    <source>
        <dbReference type="EMBL" id="CCE94179.1"/>
    </source>
</evidence>
<feature type="compositionally biased region" description="Low complexity" evidence="5">
    <location>
        <begin position="30"/>
        <end position="44"/>
    </location>
</feature>
<feature type="compositionally biased region" description="Basic and acidic residues" evidence="5">
    <location>
        <begin position="180"/>
        <end position="201"/>
    </location>
</feature>
<feature type="region of interest" description="Disordered" evidence="5">
    <location>
        <begin position="1"/>
        <end position="157"/>
    </location>
</feature>
<comment type="subcellular location">
    <subcellularLocation>
        <location evidence="2">Cytoplasm</location>
        <location evidence="2">Cytoskeleton</location>
        <location evidence="2">Actin patch</location>
    </subcellularLocation>
</comment>
<dbReference type="AlphaFoldDB" id="G8ZZY5"/>
<feature type="compositionally biased region" description="Basic and acidic residues" evidence="5">
    <location>
        <begin position="405"/>
        <end position="422"/>
    </location>
</feature>
<evidence type="ECO:0000256" key="2">
    <source>
        <dbReference type="ARBA" id="ARBA00004134"/>
    </source>
</evidence>
<evidence type="ECO:0000256" key="4">
    <source>
        <dbReference type="ARBA" id="ARBA00021016"/>
    </source>
</evidence>
<evidence type="ECO:0000256" key="5">
    <source>
        <dbReference type="SAM" id="MobiDB-lite"/>
    </source>
</evidence>
<evidence type="ECO:0000256" key="1">
    <source>
        <dbReference type="ARBA" id="ARBA00002092"/>
    </source>
</evidence>
<evidence type="ECO:0000256" key="3">
    <source>
        <dbReference type="ARBA" id="ARBA00006466"/>
    </source>
</evidence>
<feature type="region of interest" description="Disordered" evidence="5">
    <location>
        <begin position="180"/>
        <end position="422"/>
    </location>
</feature>
<dbReference type="KEGG" id="tdl:TDEL_0H03200"/>
<feature type="compositionally biased region" description="Basic and acidic residues" evidence="5">
    <location>
        <begin position="256"/>
        <end position="273"/>
    </location>
</feature>
<feature type="compositionally biased region" description="Polar residues" evidence="5">
    <location>
        <begin position="494"/>
        <end position="510"/>
    </location>
</feature>
<proteinExistence type="inferred from homology"/>
<feature type="compositionally biased region" description="Basic residues" evidence="5">
    <location>
        <begin position="471"/>
        <end position="482"/>
    </location>
</feature>
<feature type="compositionally biased region" description="Basic and acidic residues" evidence="5">
    <location>
        <begin position="512"/>
        <end position="526"/>
    </location>
</feature>
<feature type="compositionally biased region" description="Basic and acidic residues" evidence="5">
    <location>
        <begin position="616"/>
        <end position="632"/>
    </location>
</feature>
<feature type="compositionally biased region" description="Polar residues" evidence="5">
    <location>
        <begin position="308"/>
        <end position="320"/>
    </location>
</feature>
<dbReference type="OrthoDB" id="3995855at2759"/>
<dbReference type="GO" id="GO:0030479">
    <property type="term" value="C:actin cortical patch"/>
    <property type="evidence" value="ECO:0007669"/>
    <property type="project" value="UniProtKB-SubCell"/>
</dbReference>
<sequence length="645" mass="70620">MSSEDIPRIPKRPQRVHRPNDVNEPIQTRSLSSSSVDKTSLSDSGPESPQIPVNRPQRLKTKSPTPVGESDSSPDVEVPPVPSTRPNRAITDEESNKSDSIDDESPRPPVNRPQRVRTTSPMPSAAIAGHLSKANTADAIGGLGAPSMPLNRPVKRTTTESLDRLVQNTSVQLKEMEQLISKHNERAAELGDVDAQRDGSSKEGLLAEEDKDERESIKEVSGEHRLNTQEDEQVEKQHKDQPAQAVSNGIESSEADSVHGRGPPEEVSEKQESLEGPVLNPLSNEDDKILISANESEPVNEQMKEQSETPSDTVKSSPDSAPNMPRRPIRTGPSMLPANDLPKSDTQTPEPQLKTDDSSGSETSITKKRAPPVPKKPSSRIAAFQEMLQKKQLEQLQGPKPQHTLKQEVAESQRSKHGDEKAQFRQNLNALFTIPGAPAPAGVATTPSEIPTGESTNEDKKEKTLPDVRQKRARGPRGRKLPSKVATVEKVRNESTGNNIELFHSWTTIPRTRKEDEEDTIVKEEAVQLPSAGQDSSANDGIEERRSSVVQSPSGQKTETPEHSINQTEASLSELAEELESEHSGSIPATNEKEGEMEEVGPEAIESPQDSISKQISKDEIPPEFRTSKEISEDWITGDIDLTEK</sequence>
<feature type="compositionally biased region" description="Basic and acidic residues" evidence="5">
    <location>
        <begin position="213"/>
        <end position="241"/>
    </location>
</feature>
<evidence type="ECO:0000313" key="7">
    <source>
        <dbReference type="Proteomes" id="UP000005627"/>
    </source>
</evidence>
<reference evidence="6 7" key="1">
    <citation type="journal article" date="2011" name="Proc. Natl. Acad. Sci. U.S.A.">
        <title>Evolutionary erosion of yeast sex chromosomes by mating-type switching accidents.</title>
        <authorList>
            <person name="Gordon J.L."/>
            <person name="Armisen D."/>
            <person name="Proux-Wera E."/>
            <person name="Oheigeartaigh S.S."/>
            <person name="Byrne K.P."/>
            <person name="Wolfe K.H."/>
        </authorList>
    </citation>
    <scope>NUCLEOTIDE SEQUENCE [LARGE SCALE GENOMIC DNA]</scope>
    <source>
        <strain evidence="7">ATCC 10662 / CBS 1146 / NBRC 0425 / NCYC 2629 / NRRL Y-866</strain>
    </source>
</reference>
<comment type="similarity">
    <text evidence="3">Belongs to the AIM21 family.</text>
</comment>
<dbReference type="Proteomes" id="UP000005627">
    <property type="component" value="Chromosome 8"/>
</dbReference>
<keyword evidence="7" id="KW-1185">Reference proteome</keyword>
<dbReference type="STRING" id="1076872.G8ZZY5"/>
<feature type="region of interest" description="Disordered" evidence="5">
    <location>
        <begin position="435"/>
        <end position="645"/>
    </location>
</feature>
<protein>
    <recommendedName>
        <fullName evidence="4">Altered inheritance of mitochondria protein 21</fullName>
    </recommendedName>
</protein>
<feature type="compositionally biased region" description="Low complexity" evidence="5">
    <location>
        <begin position="435"/>
        <end position="447"/>
    </location>
</feature>
<accession>G8ZZY5</accession>
<dbReference type="HOGENOM" id="CLU_401730_0_0_1"/>
<dbReference type="InterPro" id="IPR021582">
    <property type="entry name" value="Aim21"/>
</dbReference>
<comment type="function">
    <text evidence="1">Involved in mitochondrial migration along actin filaments.</text>
</comment>
<feature type="compositionally biased region" description="Basic and acidic residues" evidence="5">
    <location>
        <begin position="90"/>
        <end position="106"/>
    </location>
</feature>
<dbReference type="GeneID" id="11501422"/>
<dbReference type="EMBL" id="HE616749">
    <property type="protein sequence ID" value="CCE94179.1"/>
    <property type="molecule type" value="Genomic_DNA"/>
</dbReference>
<name>G8ZZY5_TORDE</name>
<organism evidence="6 7">
    <name type="scientific">Torulaspora delbrueckii</name>
    <name type="common">Yeast</name>
    <name type="synonym">Candida colliculosa</name>
    <dbReference type="NCBI Taxonomy" id="4950"/>
    <lineage>
        <taxon>Eukaryota</taxon>
        <taxon>Fungi</taxon>
        <taxon>Dikarya</taxon>
        <taxon>Ascomycota</taxon>
        <taxon>Saccharomycotina</taxon>
        <taxon>Saccharomycetes</taxon>
        <taxon>Saccharomycetales</taxon>
        <taxon>Saccharomycetaceae</taxon>
        <taxon>Torulaspora</taxon>
    </lineage>
</organism>
<dbReference type="InParanoid" id="G8ZZY5"/>